<dbReference type="PANTHER" id="PTHR46401:SF2">
    <property type="entry name" value="GLYCOSYLTRANSFERASE WBBK-RELATED"/>
    <property type="match status" value="1"/>
</dbReference>
<dbReference type="Pfam" id="PF00534">
    <property type="entry name" value="Glycos_transf_1"/>
    <property type="match status" value="1"/>
</dbReference>
<accession>A0A1G6DEH0</accession>
<dbReference type="CDD" id="cd03809">
    <property type="entry name" value="GT4_MtfB-like"/>
    <property type="match status" value="1"/>
</dbReference>
<protein>
    <submittedName>
        <fullName evidence="4">Glycosyltransferase involved in cell wall bisynthesis</fullName>
    </submittedName>
</protein>
<evidence type="ECO:0000256" key="1">
    <source>
        <dbReference type="ARBA" id="ARBA00022679"/>
    </source>
</evidence>
<dbReference type="AlphaFoldDB" id="A0A1G6DEH0"/>
<dbReference type="RefSeq" id="WP_092121194.1">
    <property type="nucleotide sequence ID" value="NZ_FMXO01000011.1"/>
</dbReference>
<gene>
    <name evidence="4" type="ORF">SAMN05660653_02115</name>
</gene>
<dbReference type="GO" id="GO:0016757">
    <property type="term" value="F:glycosyltransferase activity"/>
    <property type="evidence" value="ECO:0007669"/>
    <property type="project" value="InterPro"/>
</dbReference>
<dbReference type="Gene3D" id="3.40.50.2000">
    <property type="entry name" value="Glycogen Phosphorylase B"/>
    <property type="match status" value="2"/>
</dbReference>
<feature type="domain" description="Glycosyl transferase family 1" evidence="2">
    <location>
        <begin position="215"/>
        <end position="368"/>
    </location>
</feature>
<dbReference type="STRING" id="617002.SAMN05660653_02115"/>
<sequence>MKTISLNSGMTRRPIRIGLNLLYLLPGIVGGTETYASGLLRGLAEVDDQLEYVVFMNQESARWPLPEIPVIRRVICPVRATNRLQRLAFEQTRLPAMAREHDLDLMHSLGNVSPIFNSCPSVVTIHDINIKGHGRSMPLLKRVILAFLVRRGAYATRAVITNSEFSRGEIHRHLGLPLDRIHVVPLASDLRDDILSEQSGFASDTDTPDQPGEIDGPYILAFASQSSHKNIPRLIEAFARIAPSFPHNLVLAGHLPRDGATDAAIARWNMTDRVRITGFLPRANVMRLMEKAELFVFPSLYEGFGLPLLEAQTMGTPVACAQRGALPEVAGESAVYFDPEQVLDMAATLAHLLSDEELRTQLVAKGYKNQQRFSWTAAARKTLDIYAMAAWRGRNRFVGKKQSPAHKPVEDE</sequence>
<dbReference type="InterPro" id="IPR001296">
    <property type="entry name" value="Glyco_trans_1"/>
</dbReference>
<evidence type="ECO:0000313" key="5">
    <source>
        <dbReference type="Proteomes" id="UP000198771"/>
    </source>
</evidence>
<dbReference type="PANTHER" id="PTHR46401">
    <property type="entry name" value="GLYCOSYLTRANSFERASE WBBK-RELATED"/>
    <property type="match status" value="1"/>
</dbReference>
<evidence type="ECO:0000313" key="4">
    <source>
        <dbReference type="EMBL" id="SDB43567.1"/>
    </source>
</evidence>
<keyword evidence="1 4" id="KW-0808">Transferase</keyword>
<dbReference type="GO" id="GO:0009103">
    <property type="term" value="P:lipopolysaccharide biosynthetic process"/>
    <property type="evidence" value="ECO:0007669"/>
    <property type="project" value="TreeGrafter"/>
</dbReference>
<evidence type="ECO:0000259" key="2">
    <source>
        <dbReference type="Pfam" id="PF00534"/>
    </source>
</evidence>
<dbReference type="InterPro" id="IPR028098">
    <property type="entry name" value="Glyco_trans_4-like_N"/>
</dbReference>
<dbReference type="OrthoDB" id="9767517at2"/>
<dbReference type="EMBL" id="FMXO01000011">
    <property type="protein sequence ID" value="SDB43567.1"/>
    <property type="molecule type" value="Genomic_DNA"/>
</dbReference>
<feature type="domain" description="Glycosyltransferase subfamily 4-like N-terminal" evidence="3">
    <location>
        <begin position="29"/>
        <end position="189"/>
    </location>
</feature>
<dbReference type="Pfam" id="PF13439">
    <property type="entry name" value="Glyco_transf_4"/>
    <property type="match status" value="1"/>
</dbReference>
<evidence type="ECO:0000259" key="3">
    <source>
        <dbReference type="Pfam" id="PF13439"/>
    </source>
</evidence>
<keyword evidence="5" id="KW-1185">Reference proteome</keyword>
<dbReference type="SUPFAM" id="SSF53756">
    <property type="entry name" value="UDP-Glycosyltransferase/glycogen phosphorylase"/>
    <property type="match status" value="1"/>
</dbReference>
<reference evidence="4 5" key="1">
    <citation type="submission" date="2016-10" db="EMBL/GenBank/DDBJ databases">
        <authorList>
            <person name="de Groot N.N."/>
        </authorList>
    </citation>
    <scope>NUCLEOTIDE SEQUENCE [LARGE SCALE GENOMIC DNA]</scope>
    <source>
        <strain evidence="4 5">ASO4-2</strain>
    </source>
</reference>
<name>A0A1G6DEH0_9BACT</name>
<dbReference type="Proteomes" id="UP000198771">
    <property type="component" value="Unassembled WGS sequence"/>
</dbReference>
<organism evidence="4 5">
    <name type="scientific">Desulfonatronum thiosulfatophilum</name>
    <dbReference type="NCBI Taxonomy" id="617002"/>
    <lineage>
        <taxon>Bacteria</taxon>
        <taxon>Pseudomonadati</taxon>
        <taxon>Thermodesulfobacteriota</taxon>
        <taxon>Desulfovibrionia</taxon>
        <taxon>Desulfovibrionales</taxon>
        <taxon>Desulfonatronaceae</taxon>
        <taxon>Desulfonatronum</taxon>
    </lineage>
</organism>
<proteinExistence type="predicted"/>